<sequence length="262" mass="29388">MGLISFLGVVAKLFFGSEDKPQQLPPQERPPQRPHRPYRPQEGRPPQPHAPSTSPPKQHQQQHKPHSPRPTKQQHHDSNQVNQDDPHYVSLRARANDEGDKMAQCFKKSKRAYATRDRARAKELSNEAKEHKAKMERLNKEASAWVYAKNNEDSSPGEIDLHGLYVKEAINYTDRAIEAAKRRGDTTINIIVGKGLHSNGGVARLKPAIEALMRKHNLVAELDPNNAGVLIVQLGGRKSGRRAIGVDEVTRRLEKSEGCVIM</sequence>
<organism evidence="1 2">
    <name type="scientific">Thelephora ganbajun</name>
    <name type="common">Ganba fungus</name>
    <dbReference type="NCBI Taxonomy" id="370292"/>
    <lineage>
        <taxon>Eukaryota</taxon>
        <taxon>Fungi</taxon>
        <taxon>Dikarya</taxon>
        <taxon>Basidiomycota</taxon>
        <taxon>Agaricomycotina</taxon>
        <taxon>Agaricomycetes</taxon>
        <taxon>Thelephorales</taxon>
        <taxon>Thelephoraceae</taxon>
        <taxon>Thelephora</taxon>
    </lineage>
</organism>
<dbReference type="Proteomes" id="UP000886501">
    <property type="component" value="Unassembled WGS sequence"/>
</dbReference>
<reference evidence="1" key="2">
    <citation type="journal article" date="2020" name="Nat. Commun.">
        <title>Large-scale genome sequencing of mycorrhizal fungi provides insights into the early evolution of symbiotic traits.</title>
        <authorList>
            <person name="Miyauchi S."/>
            <person name="Kiss E."/>
            <person name="Kuo A."/>
            <person name="Drula E."/>
            <person name="Kohler A."/>
            <person name="Sanchez-Garcia M."/>
            <person name="Morin E."/>
            <person name="Andreopoulos B."/>
            <person name="Barry K.W."/>
            <person name="Bonito G."/>
            <person name="Buee M."/>
            <person name="Carver A."/>
            <person name="Chen C."/>
            <person name="Cichocki N."/>
            <person name="Clum A."/>
            <person name="Culley D."/>
            <person name="Crous P.W."/>
            <person name="Fauchery L."/>
            <person name="Girlanda M."/>
            <person name="Hayes R.D."/>
            <person name="Keri Z."/>
            <person name="LaButti K."/>
            <person name="Lipzen A."/>
            <person name="Lombard V."/>
            <person name="Magnuson J."/>
            <person name="Maillard F."/>
            <person name="Murat C."/>
            <person name="Nolan M."/>
            <person name="Ohm R.A."/>
            <person name="Pangilinan J."/>
            <person name="Pereira M.F."/>
            <person name="Perotto S."/>
            <person name="Peter M."/>
            <person name="Pfister S."/>
            <person name="Riley R."/>
            <person name="Sitrit Y."/>
            <person name="Stielow J.B."/>
            <person name="Szollosi G."/>
            <person name="Zifcakova L."/>
            <person name="Stursova M."/>
            <person name="Spatafora J.W."/>
            <person name="Tedersoo L."/>
            <person name="Vaario L.M."/>
            <person name="Yamada A."/>
            <person name="Yan M."/>
            <person name="Wang P."/>
            <person name="Xu J."/>
            <person name="Bruns T."/>
            <person name="Baldrian P."/>
            <person name="Vilgalys R."/>
            <person name="Dunand C."/>
            <person name="Henrissat B."/>
            <person name="Grigoriev I.V."/>
            <person name="Hibbett D."/>
            <person name="Nagy L.G."/>
            <person name="Martin F.M."/>
        </authorList>
    </citation>
    <scope>NUCLEOTIDE SEQUENCE</scope>
    <source>
        <strain evidence="1">P2</strain>
    </source>
</reference>
<proteinExistence type="predicted"/>
<dbReference type="EMBL" id="MU117983">
    <property type="protein sequence ID" value="KAF9650614.1"/>
    <property type="molecule type" value="Genomic_DNA"/>
</dbReference>
<evidence type="ECO:0000313" key="2">
    <source>
        <dbReference type="Proteomes" id="UP000886501"/>
    </source>
</evidence>
<name>A0ACB6ZLZ3_THEGA</name>
<comment type="caution">
    <text evidence="1">The sequence shown here is derived from an EMBL/GenBank/DDBJ whole genome shotgun (WGS) entry which is preliminary data.</text>
</comment>
<evidence type="ECO:0000313" key="1">
    <source>
        <dbReference type="EMBL" id="KAF9650614.1"/>
    </source>
</evidence>
<keyword evidence="2" id="KW-1185">Reference proteome</keyword>
<protein>
    <submittedName>
        <fullName evidence="1">Smr-domain-containing protein</fullName>
    </submittedName>
</protein>
<gene>
    <name evidence="1" type="ORF">BDM02DRAFT_1347916</name>
</gene>
<accession>A0ACB6ZLZ3</accession>
<reference evidence="1" key="1">
    <citation type="submission" date="2019-10" db="EMBL/GenBank/DDBJ databases">
        <authorList>
            <consortium name="DOE Joint Genome Institute"/>
            <person name="Kuo A."/>
            <person name="Miyauchi S."/>
            <person name="Kiss E."/>
            <person name="Drula E."/>
            <person name="Kohler A."/>
            <person name="Sanchez-Garcia M."/>
            <person name="Andreopoulos B."/>
            <person name="Barry K.W."/>
            <person name="Bonito G."/>
            <person name="Buee M."/>
            <person name="Carver A."/>
            <person name="Chen C."/>
            <person name="Cichocki N."/>
            <person name="Clum A."/>
            <person name="Culley D."/>
            <person name="Crous P.W."/>
            <person name="Fauchery L."/>
            <person name="Girlanda M."/>
            <person name="Hayes R."/>
            <person name="Keri Z."/>
            <person name="Labutti K."/>
            <person name="Lipzen A."/>
            <person name="Lombard V."/>
            <person name="Magnuson J."/>
            <person name="Maillard F."/>
            <person name="Morin E."/>
            <person name="Murat C."/>
            <person name="Nolan M."/>
            <person name="Ohm R."/>
            <person name="Pangilinan J."/>
            <person name="Pereira M."/>
            <person name="Perotto S."/>
            <person name="Peter M."/>
            <person name="Riley R."/>
            <person name="Sitrit Y."/>
            <person name="Stielow B."/>
            <person name="Szollosi G."/>
            <person name="Zifcakova L."/>
            <person name="Stursova M."/>
            <person name="Spatafora J.W."/>
            <person name="Tedersoo L."/>
            <person name="Vaario L.-M."/>
            <person name="Yamada A."/>
            <person name="Yan M."/>
            <person name="Wang P."/>
            <person name="Xu J."/>
            <person name="Bruns T."/>
            <person name="Baldrian P."/>
            <person name="Vilgalys R."/>
            <person name="Henrissat B."/>
            <person name="Grigoriev I.V."/>
            <person name="Hibbett D."/>
            <person name="Nagy L.G."/>
            <person name="Martin F.M."/>
        </authorList>
    </citation>
    <scope>NUCLEOTIDE SEQUENCE</scope>
    <source>
        <strain evidence="1">P2</strain>
    </source>
</reference>